<dbReference type="RefSeq" id="WP_251936674.1">
    <property type="nucleotide sequence ID" value="NZ_CP098747.1"/>
</dbReference>
<organism evidence="1 2">
    <name type="scientific">Sneathiella marina</name>
    <dbReference type="NCBI Taxonomy" id="2950108"/>
    <lineage>
        <taxon>Bacteria</taxon>
        <taxon>Pseudomonadati</taxon>
        <taxon>Pseudomonadota</taxon>
        <taxon>Alphaproteobacteria</taxon>
        <taxon>Sneathiellales</taxon>
        <taxon>Sneathiellaceae</taxon>
        <taxon>Sneathiella</taxon>
    </lineage>
</organism>
<keyword evidence="2" id="KW-1185">Reference proteome</keyword>
<dbReference type="InterPro" id="IPR010848">
    <property type="entry name" value="DUF1465"/>
</dbReference>
<evidence type="ECO:0000313" key="1">
    <source>
        <dbReference type="EMBL" id="USG62674.1"/>
    </source>
</evidence>
<gene>
    <name evidence="1" type="ORF">NBZ79_06745</name>
</gene>
<dbReference type="EMBL" id="CP098747">
    <property type="protein sequence ID" value="USG62674.1"/>
    <property type="molecule type" value="Genomic_DNA"/>
</dbReference>
<dbReference type="Proteomes" id="UP001056291">
    <property type="component" value="Chromosome"/>
</dbReference>
<sequence>MSTGHEEETVPAIGTIFFSSTYDEALALTREARAYLAGPGQEAVQELSSEQSFGYATESLRMTTRLTEAMSWLFFQRAVQAGEITAEEAQDKDCHLQHADVCLPDIERDVSELPEGLVSLLGRTEHLYRRIARLDQMAIHAYERARS</sequence>
<proteinExistence type="predicted"/>
<evidence type="ECO:0000313" key="2">
    <source>
        <dbReference type="Proteomes" id="UP001056291"/>
    </source>
</evidence>
<dbReference type="InterPro" id="IPR038301">
    <property type="entry name" value="AraC-like_sf"/>
</dbReference>
<dbReference type="Pfam" id="PF07323">
    <property type="entry name" value="DUF1465"/>
    <property type="match status" value="1"/>
</dbReference>
<accession>A0ABY4WBQ4</accession>
<reference evidence="1" key="1">
    <citation type="submission" date="2022-06" db="EMBL/GenBank/DDBJ databases">
        <title>Sneathiella actinostolidae sp. nov., isolated from a sea anemonein the Western Pacific Ocean.</title>
        <authorList>
            <person name="Wei M.J."/>
        </authorList>
    </citation>
    <scope>NUCLEOTIDE SEQUENCE</scope>
    <source>
        <strain evidence="1">PHK-P5</strain>
    </source>
</reference>
<name>A0ABY4WBQ4_9PROT</name>
<dbReference type="Gene3D" id="1.10.8.930">
    <property type="entry name" value="Protein of unknown function DUF1465"/>
    <property type="match status" value="1"/>
</dbReference>
<protein>
    <submittedName>
        <fullName evidence="1">DUF1465 family protein</fullName>
    </submittedName>
</protein>